<dbReference type="Proteomes" id="UP000464214">
    <property type="component" value="Chromosome"/>
</dbReference>
<dbReference type="FunFam" id="3.30.565.10:FF:000006">
    <property type="entry name" value="Sensor histidine kinase WalK"/>
    <property type="match status" value="1"/>
</dbReference>
<dbReference type="EMBL" id="CP047897">
    <property type="protein sequence ID" value="QHL86861.1"/>
    <property type="molecule type" value="Genomic_DNA"/>
</dbReference>
<feature type="domain" description="PAS" evidence="8">
    <location>
        <begin position="9"/>
        <end position="82"/>
    </location>
</feature>
<dbReference type="InterPro" id="IPR036890">
    <property type="entry name" value="HATPase_C_sf"/>
</dbReference>
<dbReference type="InterPro" id="IPR036097">
    <property type="entry name" value="HisK_dim/P_sf"/>
</dbReference>
<dbReference type="CDD" id="cd00082">
    <property type="entry name" value="HisKA"/>
    <property type="match status" value="1"/>
</dbReference>
<dbReference type="GO" id="GO:0000155">
    <property type="term" value="F:phosphorelay sensor kinase activity"/>
    <property type="evidence" value="ECO:0007669"/>
    <property type="project" value="InterPro"/>
</dbReference>
<evidence type="ECO:0000256" key="1">
    <source>
        <dbReference type="ARBA" id="ARBA00000085"/>
    </source>
</evidence>
<evidence type="ECO:0000313" key="9">
    <source>
        <dbReference type="EMBL" id="QHL86861.1"/>
    </source>
</evidence>
<dbReference type="RefSeq" id="WP_160689673.1">
    <property type="nucleotide sequence ID" value="NZ_CP047897.1"/>
</dbReference>
<dbReference type="Gene3D" id="3.30.450.20">
    <property type="entry name" value="PAS domain"/>
    <property type="match status" value="1"/>
</dbReference>
<dbReference type="CDD" id="cd00075">
    <property type="entry name" value="HATPase"/>
    <property type="match status" value="1"/>
</dbReference>
<evidence type="ECO:0000259" key="8">
    <source>
        <dbReference type="PROSITE" id="PS50112"/>
    </source>
</evidence>
<dbReference type="PANTHER" id="PTHR43711">
    <property type="entry name" value="TWO-COMPONENT HISTIDINE KINASE"/>
    <property type="match status" value="1"/>
</dbReference>
<dbReference type="InterPro" id="IPR000014">
    <property type="entry name" value="PAS"/>
</dbReference>
<keyword evidence="5" id="KW-0418">Kinase</keyword>
<dbReference type="InterPro" id="IPR035965">
    <property type="entry name" value="PAS-like_dom_sf"/>
</dbReference>
<evidence type="ECO:0000256" key="3">
    <source>
        <dbReference type="ARBA" id="ARBA00022553"/>
    </source>
</evidence>
<dbReference type="Gene3D" id="3.30.565.10">
    <property type="entry name" value="Histidine kinase-like ATPase, C-terminal domain"/>
    <property type="match status" value="1"/>
</dbReference>
<feature type="domain" description="Histidine kinase" evidence="7">
    <location>
        <begin position="146"/>
        <end position="364"/>
    </location>
</feature>
<keyword evidence="6" id="KW-0902">Two-component regulatory system</keyword>
<dbReference type="InterPro" id="IPR013655">
    <property type="entry name" value="PAS_fold_3"/>
</dbReference>
<dbReference type="KEGG" id="nib:GU926_05175"/>
<keyword evidence="4" id="KW-0808">Transferase</keyword>
<evidence type="ECO:0000256" key="2">
    <source>
        <dbReference type="ARBA" id="ARBA00012438"/>
    </source>
</evidence>
<dbReference type="InterPro" id="IPR050736">
    <property type="entry name" value="Sensor_HK_Regulatory"/>
</dbReference>
<dbReference type="Pfam" id="PF08447">
    <property type="entry name" value="PAS_3"/>
    <property type="match status" value="1"/>
</dbReference>
<dbReference type="SMART" id="SM00387">
    <property type="entry name" value="HATPase_c"/>
    <property type="match status" value="1"/>
</dbReference>
<evidence type="ECO:0000313" key="10">
    <source>
        <dbReference type="Proteomes" id="UP000464214"/>
    </source>
</evidence>
<comment type="catalytic activity">
    <reaction evidence="1">
        <text>ATP + protein L-histidine = ADP + protein N-phospho-L-histidine.</text>
        <dbReference type="EC" id="2.7.13.3"/>
    </reaction>
</comment>
<dbReference type="SUPFAM" id="SSF55874">
    <property type="entry name" value="ATPase domain of HSP90 chaperone/DNA topoisomerase II/histidine kinase"/>
    <property type="match status" value="1"/>
</dbReference>
<dbReference type="InterPro" id="IPR003594">
    <property type="entry name" value="HATPase_dom"/>
</dbReference>
<accession>A0A6P1NYK5</accession>
<evidence type="ECO:0000256" key="4">
    <source>
        <dbReference type="ARBA" id="ARBA00022679"/>
    </source>
</evidence>
<dbReference type="SUPFAM" id="SSF47384">
    <property type="entry name" value="Homodimeric domain of signal transducing histidine kinase"/>
    <property type="match status" value="1"/>
</dbReference>
<proteinExistence type="predicted"/>
<dbReference type="InterPro" id="IPR004358">
    <property type="entry name" value="Sig_transdc_His_kin-like_C"/>
</dbReference>
<dbReference type="InterPro" id="IPR005467">
    <property type="entry name" value="His_kinase_dom"/>
</dbReference>
<organism evidence="9 10">
    <name type="scientific">Nibribacter ruber</name>
    <dbReference type="NCBI Taxonomy" id="2698458"/>
    <lineage>
        <taxon>Bacteria</taxon>
        <taxon>Pseudomonadati</taxon>
        <taxon>Bacteroidota</taxon>
        <taxon>Cytophagia</taxon>
        <taxon>Cytophagales</taxon>
        <taxon>Hymenobacteraceae</taxon>
        <taxon>Nibribacter</taxon>
    </lineage>
</organism>
<dbReference type="Gene3D" id="1.10.287.130">
    <property type="match status" value="1"/>
</dbReference>
<gene>
    <name evidence="9" type="ORF">GU926_05175</name>
</gene>
<dbReference type="CDD" id="cd00130">
    <property type="entry name" value="PAS"/>
    <property type="match status" value="1"/>
</dbReference>
<dbReference type="NCBIfam" id="TIGR00229">
    <property type="entry name" value="sensory_box"/>
    <property type="match status" value="1"/>
</dbReference>
<dbReference type="InterPro" id="IPR003661">
    <property type="entry name" value="HisK_dim/P_dom"/>
</dbReference>
<protein>
    <recommendedName>
        <fullName evidence="2">histidine kinase</fullName>
        <ecNumber evidence="2">2.7.13.3</ecNumber>
    </recommendedName>
</protein>
<dbReference type="PROSITE" id="PS50112">
    <property type="entry name" value="PAS"/>
    <property type="match status" value="1"/>
</dbReference>
<dbReference type="PANTHER" id="PTHR43711:SF31">
    <property type="entry name" value="HISTIDINE KINASE"/>
    <property type="match status" value="1"/>
</dbReference>
<keyword evidence="3" id="KW-0597">Phosphoprotein</keyword>
<evidence type="ECO:0000256" key="6">
    <source>
        <dbReference type="ARBA" id="ARBA00023012"/>
    </source>
</evidence>
<dbReference type="AlphaFoldDB" id="A0A6P1NYK5"/>
<dbReference type="PRINTS" id="PR00344">
    <property type="entry name" value="BCTRLSENSOR"/>
</dbReference>
<dbReference type="Pfam" id="PF02518">
    <property type="entry name" value="HATPase_c"/>
    <property type="match status" value="1"/>
</dbReference>
<keyword evidence="10" id="KW-1185">Reference proteome</keyword>
<reference evidence="9 10" key="1">
    <citation type="submission" date="2020-01" db="EMBL/GenBank/DDBJ databases">
        <authorList>
            <person name="Kim M."/>
        </authorList>
    </citation>
    <scope>NUCLEOTIDE SEQUENCE [LARGE SCALE GENOMIC DNA]</scope>
    <source>
        <strain evidence="9 10">BT10</strain>
    </source>
</reference>
<dbReference type="PROSITE" id="PS50109">
    <property type="entry name" value="HIS_KIN"/>
    <property type="match status" value="1"/>
</dbReference>
<evidence type="ECO:0000259" key="7">
    <source>
        <dbReference type="PROSITE" id="PS50109"/>
    </source>
</evidence>
<evidence type="ECO:0000256" key="5">
    <source>
        <dbReference type="ARBA" id="ARBA00022777"/>
    </source>
</evidence>
<sequence length="364" mass="41818">MESEVTFQHAPLVERVAETFGQAYFVYDLTTNRFKYLNRAFSHLFGLSEEIALADAAQLLGYLHEDDRPFLYDQYAKLLTEKEQEGIEFRIQIPHQQEKWICLCCQLYESKEGALVTGFAEDISQRKEYQANILKFNSKKNSTLEILSHDLAAPFNNIEGMIELLETELKNSESVVLNLVHYIKENAKKGSDMIRDFIDNEFLESSEIVLHKERVDICERAQIMIDNYNEMSGGLISKNFVLEMPQEPVFMYLDVMKFMQAFNNLISNAIKFTHDQGTIKVTIEDQVSKVLFTVADNGIGIPENLQPALFDKFTSSRREGIKGEKSIGLGMSIIQKIVELHQGRVWFESQEGQGATFYMEVPKE</sequence>
<dbReference type="EC" id="2.7.13.3" evidence="2"/>
<dbReference type="SUPFAM" id="SSF55785">
    <property type="entry name" value="PYP-like sensor domain (PAS domain)"/>
    <property type="match status" value="1"/>
</dbReference>
<name>A0A6P1NYK5_9BACT</name>